<dbReference type="Pfam" id="PF26557">
    <property type="entry name" value="Cullin_AB"/>
    <property type="match status" value="1"/>
</dbReference>
<dbReference type="SMART" id="SM00182">
    <property type="entry name" value="CULLIN"/>
    <property type="match status" value="1"/>
</dbReference>
<dbReference type="SUPFAM" id="SSF75632">
    <property type="entry name" value="Cullin homology domain"/>
    <property type="match status" value="1"/>
</dbReference>
<keyword evidence="6" id="KW-1185">Reference proteome</keyword>
<evidence type="ECO:0000259" key="4">
    <source>
        <dbReference type="PROSITE" id="PS50069"/>
    </source>
</evidence>
<dbReference type="InterPro" id="IPR001373">
    <property type="entry name" value="Cullin_N"/>
</dbReference>
<dbReference type="Gene3D" id="1.20.1310.10">
    <property type="entry name" value="Cullin Repeats"/>
    <property type="match status" value="1"/>
</dbReference>
<dbReference type="FunFam" id="1.20.1310.10:FF:000013">
    <property type="entry name" value="Cullin-1 like"/>
    <property type="match status" value="1"/>
</dbReference>
<evidence type="ECO:0000256" key="1">
    <source>
        <dbReference type="PROSITE-ProRule" id="PRU00330"/>
    </source>
</evidence>
<dbReference type="OrthoDB" id="1930729at2759"/>
<dbReference type="PANTHER" id="PTHR11932">
    <property type="entry name" value="CULLIN"/>
    <property type="match status" value="1"/>
</dbReference>
<dbReference type="Pfam" id="PF00888">
    <property type="entry name" value="Cullin"/>
    <property type="match status" value="1"/>
</dbReference>
<reference evidence="5 6" key="1">
    <citation type="submission" date="2018-04" db="EMBL/GenBank/DDBJ databases">
        <authorList>
            <person name="Vogel A."/>
        </authorList>
    </citation>
    <scope>NUCLEOTIDE SEQUENCE [LARGE SCALE GENOMIC DNA]</scope>
</reference>
<dbReference type="PROSITE" id="PS50069">
    <property type="entry name" value="CULLIN_2"/>
    <property type="match status" value="1"/>
</dbReference>
<name>A0A484L170_9ASTE</name>
<protein>
    <recommendedName>
        <fullName evidence="4">Cullin family profile domain-containing protein</fullName>
    </recommendedName>
</protein>
<feature type="region of interest" description="Disordered" evidence="3">
    <location>
        <begin position="1"/>
        <end position="20"/>
    </location>
</feature>
<proteinExistence type="inferred from homology"/>
<dbReference type="GO" id="GO:0031625">
    <property type="term" value="F:ubiquitin protein ligase binding"/>
    <property type="evidence" value="ECO:0007669"/>
    <property type="project" value="InterPro"/>
</dbReference>
<evidence type="ECO:0000256" key="2">
    <source>
        <dbReference type="RuleBase" id="RU003829"/>
    </source>
</evidence>
<organism evidence="5 6">
    <name type="scientific">Cuscuta campestris</name>
    <dbReference type="NCBI Taxonomy" id="132261"/>
    <lineage>
        <taxon>Eukaryota</taxon>
        <taxon>Viridiplantae</taxon>
        <taxon>Streptophyta</taxon>
        <taxon>Embryophyta</taxon>
        <taxon>Tracheophyta</taxon>
        <taxon>Spermatophyta</taxon>
        <taxon>Magnoliopsida</taxon>
        <taxon>eudicotyledons</taxon>
        <taxon>Gunneridae</taxon>
        <taxon>Pentapetalae</taxon>
        <taxon>asterids</taxon>
        <taxon>lamiids</taxon>
        <taxon>Solanales</taxon>
        <taxon>Convolvulaceae</taxon>
        <taxon>Cuscuteae</taxon>
        <taxon>Cuscuta</taxon>
        <taxon>Cuscuta subgen. Grammica</taxon>
        <taxon>Cuscuta sect. Cleistogrammica</taxon>
    </lineage>
</organism>
<sequence>MTLVKQAEDGASHKKADKKHVRMHEQALKKAFENFFNKGVAGSSTPELLATFCDIILNKEGSEKLSDEVTEETLEKAVELLAYISDKDLFAELYRRKLARRLLFDKRTNYEHQRSILTKLKGKYGYLFTSKMEGMLSDLTLSKENQTDFEEYLSENPVAKPGIDLTVTVLNAFLWPRCKSFNLNLPPEMVKCVEVFSDFYQRKTRNRKLTWIDSLGTCNMSGHFEQKTIELIVTTSQACTLLLFNTSNRLSYQEIVGQLNLSDKAVVKLLHSLSCAKYKILKKEPSTEAILPSDMFEFNSQFTDKMSTIKVRAVFAFIFALDDDGLTHFLTYPDNNAVGYLLCQTGQDVNTRRSGDVTSSEGFVGDPTSAVTNKQLVIFQNEAAPNYSLSTSQIEEFPPLPRKILSPFAPTFVPAVYSYADIFIKDQGFKATTEPEEDPFTNLNGQSLVLSLNAVEDHTKDREGPILYTHSDGEDFVFIDTKLKPLQIDFSRCSKHPLHLRKVTYRYELELSLASDSVLASLANKMLMWISSSRKTELGVEQGPMILYHGEHIGWQYLTLLFPLLLMAAKDGVGAKLAFCPDESYLTLRKGSPEVVSCLESMLDSFYRRFVGLRPRAAGSATGSGAGVGLVTMGTALAGAAGFRIDSLGSFLRNAADLPSAAAITGTLPRHTAERNAAASGRRSKVSMASEDAMDEIPLSKRLEKKGEVEVASKTVMQEGRINAYCNQPTVKFPMCYINLVDDIDEFDNFPWGDDVWSDLVDHVHRCGLSIEKGGTSRPTFGGYMFALQIWAFETFPSLAKAGMCMLFLSAKRKKKLSLHDAKRACQEKKTDKRSEDAVLMKDSGNMSTKQGGDDEVGMVGLGSLSGNDMAYGSKGEKEERNKKQCGEHKELLKVMLEIMAKQAEQDKKIDKILVILQEKAISSQNETHTVKDSMMAENEQLKPENDDVRKSLENDQEIMINPEGPSFEILTPIAKDGVANDGNKDNGSGSVLVVEGSRAENCFKPSEISWGDTQFSPHDLEVIDKVTGMWAKSSERCETVIY</sequence>
<dbReference type="Gene3D" id="3.30.230.130">
    <property type="entry name" value="Cullin, Chain C, Domain 2"/>
    <property type="match status" value="1"/>
</dbReference>
<evidence type="ECO:0000256" key="3">
    <source>
        <dbReference type="SAM" id="MobiDB-lite"/>
    </source>
</evidence>
<dbReference type="InterPro" id="IPR059120">
    <property type="entry name" value="Cullin-like_AB"/>
</dbReference>
<evidence type="ECO:0000313" key="6">
    <source>
        <dbReference type="Proteomes" id="UP000595140"/>
    </source>
</evidence>
<dbReference type="Proteomes" id="UP000595140">
    <property type="component" value="Unassembled WGS sequence"/>
</dbReference>
<dbReference type="InterPro" id="IPR045093">
    <property type="entry name" value="Cullin"/>
</dbReference>
<accession>A0A484L170</accession>
<dbReference type="AlphaFoldDB" id="A0A484L170"/>
<evidence type="ECO:0000313" key="5">
    <source>
        <dbReference type="EMBL" id="VFQ70077.1"/>
    </source>
</evidence>
<feature type="domain" description="Cullin family profile" evidence="4">
    <location>
        <begin position="44"/>
        <end position="274"/>
    </location>
</feature>
<dbReference type="InterPro" id="IPR036317">
    <property type="entry name" value="Cullin_homology_sf"/>
</dbReference>
<gene>
    <name evidence="5" type="ORF">CCAM_LOCUS11853</name>
</gene>
<dbReference type="GO" id="GO:0006511">
    <property type="term" value="P:ubiquitin-dependent protein catabolic process"/>
    <property type="evidence" value="ECO:0007669"/>
    <property type="project" value="InterPro"/>
</dbReference>
<comment type="similarity">
    <text evidence="1 2">Belongs to the cullin family.</text>
</comment>
<feature type="compositionally biased region" description="Basic and acidic residues" evidence="3">
    <location>
        <begin position="1"/>
        <end position="14"/>
    </location>
</feature>
<dbReference type="InterPro" id="IPR016158">
    <property type="entry name" value="Cullin_homology"/>
</dbReference>
<dbReference type="EMBL" id="OOIL02000879">
    <property type="protein sequence ID" value="VFQ70077.1"/>
    <property type="molecule type" value="Genomic_DNA"/>
</dbReference>